<evidence type="ECO:0000256" key="6">
    <source>
        <dbReference type="SAM" id="Phobius"/>
    </source>
</evidence>
<evidence type="ECO:0000256" key="2">
    <source>
        <dbReference type="ARBA" id="ARBA00022692"/>
    </source>
</evidence>
<keyword evidence="9" id="KW-1185">Reference proteome</keyword>
<organism evidence="8 9">
    <name type="scientific">Perilla frutescens var. hirtella</name>
    <name type="common">Perilla citriodora</name>
    <name type="synonym">Perilla setoyensis</name>
    <dbReference type="NCBI Taxonomy" id="608512"/>
    <lineage>
        <taxon>Eukaryota</taxon>
        <taxon>Viridiplantae</taxon>
        <taxon>Streptophyta</taxon>
        <taxon>Embryophyta</taxon>
        <taxon>Tracheophyta</taxon>
        <taxon>Spermatophyta</taxon>
        <taxon>Magnoliopsida</taxon>
        <taxon>eudicotyledons</taxon>
        <taxon>Gunneridae</taxon>
        <taxon>Pentapetalae</taxon>
        <taxon>asterids</taxon>
        <taxon>lamiids</taxon>
        <taxon>Lamiales</taxon>
        <taxon>Lamiaceae</taxon>
        <taxon>Nepetoideae</taxon>
        <taxon>Elsholtzieae</taxon>
        <taxon>Perilla</taxon>
    </lineage>
</organism>
<dbReference type="AlphaFoldDB" id="A0AAD4P247"/>
<dbReference type="GO" id="GO:0009506">
    <property type="term" value="C:plasmodesma"/>
    <property type="evidence" value="ECO:0007669"/>
    <property type="project" value="TreeGrafter"/>
</dbReference>
<name>A0AAD4P247_PERFH</name>
<evidence type="ECO:0000313" key="9">
    <source>
        <dbReference type="Proteomes" id="UP001190926"/>
    </source>
</evidence>
<evidence type="ECO:0000256" key="3">
    <source>
        <dbReference type="ARBA" id="ARBA00022989"/>
    </source>
</evidence>
<evidence type="ECO:0000256" key="4">
    <source>
        <dbReference type="ARBA" id="ARBA00023136"/>
    </source>
</evidence>
<gene>
    <name evidence="8" type="ORF">C2S53_017932</name>
</gene>
<feature type="region of interest" description="Disordered" evidence="5">
    <location>
        <begin position="1"/>
        <end position="53"/>
    </location>
</feature>
<protein>
    <submittedName>
        <fullName evidence="8">Late embryogenesis abundant hydroxyproline-rich glycoprotein family</fullName>
    </submittedName>
</protein>
<dbReference type="GO" id="GO:0098542">
    <property type="term" value="P:defense response to other organism"/>
    <property type="evidence" value="ECO:0007669"/>
    <property type="project" value="InterPro"/>
</dbReference>
<keyword evidence="3 6" id="KW-1133">Transmembrane helix</keyword>
<proteinExistence type="predicted"/>
<feature type="compositionally biased region" description="Basic and acidic residues" evidence="5">
    <location>
        <begin position="24"/>
        <end position="35"/>
    </location>
</feature>
<dbReference type="Pfam" id="PF03168">
    <property type="entry name" value="LEA_2"/>
    <property type="match status" value="1"/>
</dbReference>
<dbReference type="PANTHER" id="PTHR31415:SF9">
    <property type="entry name" value="OS05G0367900 PROTEIN"/>
    <property type="match status" value="1"/>
</dbReference>
<dbReference type="Proteomes" id="UP001190926">
    <property type="component" value="Unassembled WGS sequence"/>
</dbReference>
<comment type="subcellular location">
    <subcellularLocation>
        <location evidence="1">Membrane</location>
        <topology evidence="1">Single-pass membrane protein</topology>
    </subcellularLocation>
</comment>
<keyword evidence="2 6" id="KW-0812">Transmembrane</keyword>
<dbReference type="PANTHER" id="PTHR31415">
    <property type="entry name" value="OS05G0367900 PROTEIN"/>
    <property type="match status" value="1"/>
</dbReference>
<feature type="compositionally biased region" description="Basic and acidic residues" evidence="5">
    <location>
        <begin position="1"/>
        <end position="12"/>
    </location>
</feature>
<dbReference type="InterPro" id="IPR004864">
    <property type="entry name" value="LEA_2"/>
</dbReference>
<evidence type="ECO:0000259" key="7">
    <source>
        <dbReference type="Pfam" id="PF03168"/>
    </source>
</evidence>
<evidence type="ECO:0000256" key="5">
    <source>
        <dbReference type="SAM" id="MobiDB-lite"/>
    </source>
</evidence>
<evidence type="ECO:0000256" key="1">
    <source>
        <dbReference type="ARBA" id="ARBA00004167"/>
    </source>
</evidence>
<dbReference type="EMBL" id="SDAM02000971">
    <property type="protein sequence ID" value="KAH6823330.1"/>
    <property type="molecule type" value="Genomic_DNA"/>
</dbReference>
<dbReference type="InterPro" id="IPR044839">
    <property type="entry name" value="NDR1-like"/>
</dbReference>
<keyword evidence="4 6" id="KW-0472">Membrane</keyword>
<reference evidence="8 9" key="1">
    <citation type="journal article" date="2021" name="Nat. Commun.">
        <title>Incipient diploidization of the medicinal plant Perilla within 10,000 years.</title>
        <authorList>
            <person name="Zhang Y."/>
            <person name="Shen Q."/>
            <person name="Leng L."/>
            <person name="Zhang D."/>
            <person name="Chen S."/>
            <person name="Shi Y."/>
            <person name="Ning Z."/>
            <person name="Chen S."/>
        </authorList>
    </citation>
    <scope>NUCLEOTIDE SEQUENCE [LARGE SCALE GENOMIC DNA]</scope>
    <source>
        <strain evidence="9">cv. PC099</strain>
    </source>
</reference>
<sequence length="246" mass="26414">MAEEETRGEPMHGHPAGEPPKMAPPDEKQQLHKEAAAPPPYPRHGGGGGGGYPAAREPRRALCAFIVISLFLLGVTALTLWLVYRPHHPRFRVVSAAVYQLNTSSPPFISATMQFSLLARNPNKRVSIYYESLSAFVSYRNFAITSPVILPPLFQETKSTVALSPLVGGGPVAVEAAELGNALAMDEAYGVVGVSLVLNGKLRYKAGAIRSGPHGIYVRCDLLLSFKKGFVGQLPLLGSPPCKVFI</sequence>
<feature type="domain" description="Late embryogenesis abundant protein LEA-2 subgroup" evidence="7">
    <location>
        <begin position="118"/>
        <end position="210"/>
    </location>
</feature>
<dbReference type="GO" id="GO:0005886">
    <property type="term" value="C:plasma membrane"/>
    <property type="evidence" value="ECO:0007669"/>
    <property type="project" value="TreeGrafter"/>
</dbReference>
<feature type="transmembrane region" description="Helical" evidence="6">
    <location>
        <begin position="62"/>
        <end position="84"/>
    </location>
</feature>
<accession>A0AAD4P247</accession>
<evidence type="ECO:0000313" key="8">
    <source>
        <dbReference type="EMBL" id="KAH6823330.1"/>
    </source>
</evidence>
<comment type="caution">
    <text evidence="8">The sequence shown here is derived from an EMBL/GenBank/DDBJ whole genome shotgun (WGS) entry which is preliminary data.</text>
</comment>